<evidence type="ECO:0000313" key="4">
    <source>
        <dbReference type="Proteomes" id="UP001180503"/>
    </source>
</evidence>
<dbReference type="InterPro" id="IPR019734">
    <property type="entry name" value="TPR_rpt"/>
</dbReference>
<keyword evidence="1" id="KW-1133">Transmembrane helix</keyword>
<keyword evidence="1" id="KW-0812">Transmembrane</keyword>
<dbReference type="SUPFAM" id="SSF52540">
    <property type="entry name" value="P-loop containing nucleoside triphosphate hydrolases"/>
    <property type="match status" value="1"/>
</dbReference>
<reference evidence="4" key="1">
    <citation type="submission" date="2023-07" db="EMBL/GenBank/DDBJ databases">
        <title>30 novel species of actinomycetes from the DSMZ collection.</title>
        <authorList>
            <person name="Nouioui I."/>
        </authorList>
    </citation>
    <scope>NUCLEOTIDE SEQUENCE [LARGE SCALE GENOMIC DNA]</scope>
    <source>
        <strain evidence="4">DSM 41635</strain>
    </source>
</reference>
<dbReference type="InterPro" id="IPR011990">
    <property type="entry name" value="TPR-like_helical_dom_sf"/>
</dbReference>
<dbReference type="InterPro" id="IPR041664">
    <property type="entry name" value="AAA_16"/>
</dbReference>
<protein>
    <submittedName>
        <fullName evidence="3">Tetratricopeptide repeat protein</fullName>
    </submittedName>
</protein>
<feature type="transmembrane region" description="Helical" evidence="1">
    <location>
        <begin position="809"/>
        <end position="828"/>
    </location>
</feature>
<dbReference type="PANTHER" id="PTHR47691">
    <property type="entry name" value="REGULATOR-RELATED"/>
    <property type="match status" value="1"/>
</dbReference>
<dbReference type="Proteomes" id="UP001180503">
    <property type="component" value="Unassembled WGS sequence"/>
</dbReference>
<evidence type="ECO:0000313" key="3">
    <source>
        <dbReference type="EMBL" id="MDT0402700.1"/>
    </source>
</evidence>
<gene>
    <name evidence="3" type="ORF">RM528_12625</name>
</gene>
<comment type="caution">
    <text evidence="3">The sequence shown here is derived from an EMBL/GenBank/DDBJ whole genome shotgun (WGS) entry which is preliminary data.</text>
</comment>
<evidence type="ECO:0000256" key="1">
    <source>
        <dbReference type="SAM" id="Phobius"/>
    </source>
</evidence>
<proteinExistence type="predicted"/>
<dbReference type="RefSeq" id="WP_158713705.1">
    <property type="nucleotide sequence ID" value="NZ_JAVRFB010000008.1"/>
</dbReference>
<organism evidence="3 4">
    <name type="scientific">Streptomyces edwardsiae</name>
    <dbReference type="NCBI Taxonomy" id="3075527"/>
    <lineage>
        <taxon>Bacteria</taxon>
        <taxon>Bacillati</taxon>
        <taxon>Actinomycetota</taxon>
        <taxon>Actinomycetes</taxon>
        <taxon>Kitasatosporales</taxon>
        <taxon>Streptomycetaceae</taxon>
        <taxon>Streptomyces</taxon>
    </lineage>
</organism>
<keyword evidence="1" id="KW-0472">Membrane</keyword>
<dbReference type="SUPFAM" id="SSF48452">
    <property type="entry name" value="TPR-like"/>
    <property type="match status" value="1"/>
</dbReference>
<dbReference type="PANTHER" id="PTHR47691:SF3">
    <property type="entry name" value="HTH-TYPE TRANSCRIPTIONAL REGULATOR RV0890C-RELATED"/>
    <property type="match status" value="1"/>
</dbReference>
<dbReference type="SMART" id="SM00028">
    <property type="entry name" value="TPR"/>
    <property type="match status" value="3"/>
</dbReference>
<dbReference type="Pfam" id="PF13191">
    <property type="entry name" value="AAA_16"/>
    <property type="match status" value="1"/>
</dbReference>
<dbReference type="InterPro" id="IPR027417">
    <property type="entry name" value="P-loop_NTPase"/>
</dbReference>
<evidence type="ECO:0000259" key="2">
    <source>
        <dbReference type="Pfam" id="PF13191"/>
    </source>
</evidence>
<dbReference type="Gene3D" id="3.40.50.300">
    <property type="entry name" value="P-loop containing nucleotide triphosphate hydrolases"/>
    <property type="match status" value="1"/>
</dbReference>
<feature type="domain" description="Orc1-like AAA ATPase" evidence="2">
    <location>
        <begin position="2"/>
        <end position="133"/>
    </location>
</feature>
<dbReference type="EMBL" id="JAVRFB010000008">
    <property type="protein sequence ID" value="MDT0402700.1"/>
    <property type="molecule type" value="Genomic_DNA"/>
</dbReference>
<name>A0ABU2QE58_9ACTN</name>
<sequence>MGREEVVQHVVGLLTEEAPAENVLVYGPAGAGKTSVAIEAVHRVAAAERRGRAPHFEELVWLSARPAILTVDGVLRSPLVCGTLSDFVTNICATLGRTDVMRALPDEQPALLRDALSRKPVLIVADDLDEVEDERVLSFLGSLPGFCRVLATARSQLDFGRSVRLGPLSFPEVQDLLRQIHEREEVRLSHAEAIRLHTLCGGIPLAIVWAVNLVRLGYDVSHILDDFGGTTADLLEFCFFKAWDSVQGTPAGELLVAIALFSGGASHELARRTSGLTDRPWEFERALVRLRRLGVLEATTARLNLLPMTRTYIMGSTLPQPSGSDEDDVRTRWVDALAHHIARSLAQPRWQDCFDLLEEERANIESLFEWARTRQNETVYARASVLYSDVSYFLFCRGYWSQLVDHGGWALPALRAQGLGEEYMTVLLTWVSRVHLLRGDEAKLRACFDEATDFLAAAPPGARPLYEAVIDYNRVTHLGPRAVEHDGASSVLTLRRVAGVFSELGRDEWFARVVNRLGNMLSASQDPDAAIEAFDQVIEASQPYLATAWGKDMTGIGKGNLGILANRQGRYEEAIPLLRESRDLVAQAMDGAVALMELAIAHYHLGDRAQALDLAVRARSAAAALDLAVSIAESDTSWEKEVLPRLLAESATAPVTTAPVTTAPVTTAPVTGGAAARGPAEVAPVGVDPETAGQIESLLRQATEGGVADLNAVDLEEHLGIQLEELVLETAATAAPLPAWAGGDYGPLNLGRRFIEYHKESIRAQVCLPGCQGLKPEYAQSLSFRNGETGGMIPLVVSLLATLNSVEPVVAVPVVAVFVALWLGRVDLDRFCRQS</sequence>
<accession>A0ABU2QE58</accession>
<dbReference type="Gene3D" id="1.25.40.10">
    <property type="entry name" value="Tetratricopeptide repeat domain"/>
    <property type="match status" value="1"/>
</dbReference>